<feature type="domain" description="Response regulatory" evidence="6">
    <location>
        <begin position="6"/>
        <end position="120"/>
    </location>
</feature>
<feature type="modified residue" description="4-aspartylphosphate" evidence="4">
    <location>
        <position position="55"/>
    </location>
</feature>
<dbReference type="PROSITE" id="PS50110">
    <property type="entry name" value="RESPONSE_REGULATORY"/>
    <property type="match status" value="1"/>
</dbReference>
<feature type="domain" description="OmpR/PhoB-type" evidence="7">
    <location>
        <begin position="132"/>
        <end position="229"/>
    </location>
</feature>
<reference evidence="8 9" key="1">
    <citation type="journal article" date="2015" name="Int. J. Syst. Evol. Microbiol.">
        <title>Carboxylicivirga linearis sp. nov., isolated from a sea cucumber culture pond.</title>
        <authorList>
            <person name="Wang F.Q."/>
            <person name="Zhou Y.X."/>
            <person name="Lin X.Z."/>
            <person name="Chen G.J."/>
            <person name="Du Z.J."/>
        </authorList>
    </citation>
    <scope>NUCLEOTIDE SEQUENCE [LARGE SCALE GENOMIC DNA]</scope>
    <source>
        <strain evidence="8 9">FB218</strain>
    </source>
</reference>
<feature type="DNA-binding region" description="OmpR/PhoB-type" evidence="5">
    <location>
        <begin position="132"/>
        <end position="229"/>
    </location>
</feature>
<dbReference type="CDD" id="cd00383">
    <property type="entry name" value="trans_reg_C"/>
    <property type="match status" value="1"/>
</dbReference>
<dbReference type="InterPro" id="IPR039420">
    <property type="entry name" value="WalR-like"/>
</dbReference>
<dbReference type="Proteomes" id="UP000708576">
    <property type="component" value="Unassembled WGS sequence"/>
</dbReference>
<dbReference type="Gene3D" id="1.10.10.10">
    <property type="entry name" value="Winged helix-like DNA-binding domain superfamily/Winged helix DNA-binding domain"/>
    <property type="match status" value="1"/>
</dbReference>
<evidence type="ECO:0000256" key="4">
    <source>
        <dbReference type="PROSITE-ProRule" id="PRU00169"/>
    </source>
</evidence>
<keyword evidence="3 5" id="KW-0238">DNA-binding</keyword>
<dbReference type="EMBL" id="JAGUCO010000002">
    <property type="protein sequence ID" value="MBS2097739.1"/>
    <property type="molecule type" value="Genomic_DNA"/>
</dbReference>
<dbReference type="Pfam" id="PF00486">
    <property type="entry name" value="Trans_reg_C"/>
    <property type="match status" value="1"/>
</dbReference>
<evidence type="ECO:0000259" key="7">
    <source>
        <dbReference type="PROSITE" id="PS51755"/>
    </source>
</evidence>
<dbReference type="InterPro" id="IPR001867">
    <property type="entry name" value="OmpR/PhoB-type_DNA-bd"/>
</dbReference>
<dbReference type="SMART" id="SM00448">
    <property type="entry name" value="REC"/>
    <property type="match status" value="1"/>
</dbReference>
<evidence type="ECO:0000256" key="5">
    <source>
        <dbReference type="PROSITE-ProRule" id="PRU01091"/>
    </source>
</evidence>
<dbReference type="PANTHER" id="PTHR48111:SF40">
    <property type="entry name" value="PHOSPHATE REGULON TRANSCRIPTIONAL REGULATORY PROTEIN PHOB"/>
    <property type="match status" value="1"/>
</dbReference>
<dbReference type="InterPro" id="IPR036388">
    <property type="entry name" value="WH-like_DNA-bd_sf"/>
</dbReference>
<accession>A0ABS5JS64</accession>
<keyword evidence="1 4" id="KW-0597">Phosphoprotein</keyword>
<comment type="caution">
    <text evidence="8">The sequence shown here is derived from an EMBL/GenBank/DDBJ whole genome shotgun (WGS) entry which is preliminary data.</text>
</comment>
<dbReference type="Pfam" id="PF00072">
    <property type="entry name" value="Response_reg"/>
    <property type="match status" value="1"/>
</dbReference>
<dbReference type="InterPro" id="IPR001789">
    <property type="entry name" value="Sig_transdc_resp-reg_receiver"/>
</dbReference>
<dbReference type="SUPFAM" id="SSF52172">
    <property type="entry name" value="CheY-like"/>
    <property type="match status" value="1"/>
</dbReference>
<evidence type="ECO:0000256" key="1">
    <source>
        <dbReference type="ARBA" id="ARBA00022553"/>
    </source>
</evidence>
<evidence type="ECO:0000256" key="3">
    <source>
        <dbReference type="ARBA" id="ARBA00023125"/>
    </source>
</evidence>
<dbReference type="Gene3D" id="3.40.50.2300">
    <property type="match status" value="1"/>
</dbReference>
<dbReference type="CDD" id="cd17574">
    <property type="entry name" value="REC_OmpR"/>
    <property type="match status" value="1"/>
</dbReference>
<evidence type="ECO:0000259" key="6">
    <source>
        <dbReference type="PROSITE" id="PS50110"/>
    </source>
</evidence>
<sequence length="232" mass="26871">MAEVKKVFMVEDDRNFGTVMKAYLEINGFLVTWVKDGMLAYQKFKESEYDICVLDVMLPNVDGFTIARQIKETNADIPIVFLTAKVMKEDVLEGFRTGADDYITKPFDSEILIYKLNAILNRKKSSESKETKEFYDIGEAKFNHSLRYIEFRDQKHKLSPKEADLLMLLCQTENKVLARDTALKQVWGETGYFTTRSMDVYITKLRKYLKDVPNVEIINIHGSGYQLSTIQL</sequence>
<proteinExistence type="predicted"/>
<dbReference type="InterPro" id="IPR011006">
    <property type="entry name" value="CheY-like_superfamily"/>
</dbReference>
<evidence type="ECO:0000313" key="9">
    <source>
        <dbReference type="Proteomes" id="UP000708576"/>
    </source>
</evidence>
<protein>
    <submittedName>
        <fullName evidence="8">Response regulator transcription factor</fullName>
    </submittedName>
</protein>
<name>A0ABS5JS64_9BACT</name>
<dbReference type="PROSITE" id="PS51755">
    <property type="entry name" value="OMPR_PHOB"/>
    <property type="match status" value="1"/>
</dbReference>
<evidence type="ECO:0000313" key="8">
    <source>
        <dbReference type="EMBL" id="MBS2097739.1"/>
    </source>
</evidence>
<organism evidence="8 9">
    <name type="scientific">Carboxylicivirga linearis</name>
    <dbReference type="NCBI Taxonomy" id="1628157"/>
    <lineage>
        <taxon>Bacteria</taxon>
        <taxon>Pseudomonadati</taxon>
        <taxon>Bacteroidota</taxon>
        <taxon>Bacteroidia</taxon>
        <taxon>Marinilabiliales</taxon>
        <taxon>Marinilabiliaceae</taxon>
        <taxon>Carboxylicivirga</taxon>
    </lineage>
</organism>
<gene>
    <name evidence="8" type="ORF">KEM10_05565</name>
</gene>
<evidence type="ECO:0000256" key="2">
    <source>
        <dbReference type="ARBA" id="ARBA00023012"/>
    </source>
</evidence>
<dbReference type="PANTHER" id="PTHR48111">
    <property type="entry name" value="REGULATOR OF RPOS"/>
    <property type="match status" value="1"/>
</dbReference>
<dbReference type="RefSeq" id="WP_212214532.1">
    <property type="nucleotide sequence ID" value="NZ_JAGUCO010000002.1"/>
</dbReference>
<keyword evidence="2" id="KW-0902">Two-component regulatory system</keyword>
<dbReference type="SMART" id="SM00862">
    <property type="entry name" value="Trans_reg_C"/>
    <property type="match status" value="1"/>
</dbReference>
<keyword evidence="9" id="KW-1185">Reference proteome</keyword>